<accession>Q4SUQ6</accession>
<name>Q4SUQ6_TETNG</name>
<proteinExistence type="predicted"/>
<feature type="region of interest" description="Disordered" evidence="1">
    <location>
        <begin position="56"/>
        <end position="129"/>
    </location>
</feature>
<comment type="caution">
    <text evidence="2">The sequence shown here is derived from an EMBL/GenBank/DDBJ whole genome shotgun (WGS) entry which is preliminary data.</text>
</comment>
<dbReference type="EMBL" id="CAAE01013844">
    <property type="protein sequence ID" value="CAF95626.1"/>
    <property type="molecule type" value="Genomic_DNA"/>
</dbReference>
<dbReference type="KEGG" id="tng:GSTEN00012352G001"/>
<reference evidence="2" key="1">
    <citation type="journal article" date="2004" name="Nature">
        <title>Genome duplication in the teleost fish Tetraodon nigroviridis reveals the early vertebrate proto-karyotype.</title>
        <authorList>
            <person name="Jaillon O."/>
            <person name="Aury J.-M."/>
            <person name="Brunet F."/>
            <person name="Petit J.-L."/>
            <person name="Stange-Thomann N."/>
            <person name="Mauceli E."/>
            <person name="Bouneau L."/>
            <person name="Fischer C."/>
            <person name="Ozouf-Costaz C."/>
            <person name="Bernot A."/>
            <person name="Nicaud S."/>
            <person name="Jaffe D."/>
            <person name="Fisher S."/>
            <person name="Lutfalla G."/>
            <person name="Dossat C."/>
            <person name="Segurens B."/>
            <person name="Dasilva C."/>
            <person name="Salanoubat M."/>
            <person name="Levy M."/>
            <person name="Boudet N."/>
            <person name="Castellano S."/>
            <person name="Anthouard V."/>
            <person name="Jubin C."/>
            <person name="Castelli V."/>
            <person name="Katinka M."/>
            <person name="Vacherie B."/>
            <person name="Biemont C."/>
            <person name="Skalli Z."/>
            <person name="Cattolico L."/>
            <person name="Poulain J."/>
            <person name="De Berardinis V."/>
            <person name="Cruaud C."/>
            <person name="Duprat S."/>
            <person name="Brottier P."/>
            <person name="Coutanceau J.-P."/>
            <person name="Gouzy J."/>
            <person name="Parra G."/>
            <person name="Lardier G."/>
            <person name="Chapple C."/>
            <person name="McKernan K.J."/>
            <person name="McEwan P."/>
            <person name="Bosak S."/>
            <person name="Kellis M."/>
            <person name="Volff J.-N."/>
            <person name="Guigo R."/>
            <person name="Zody M.C."/>
            <person name="Mesirov J."/>
            <person name="Lindblad-Toh K."/>
            <person name="Birren B."/>
            <person name="Nusbaum C."/>
            <person name="Kahn D."/>
            <person name="Robinson-Rechavi M."/>
            <person name="Laudet V."/>
            <person name="Schachter V."/>
            <person name="Quetier F."/>
            <person name="Saurin W."/>
            <person name="Scarpelli C."/>
            <person name="Wincker P."/>
            <person name="Lander E.S."/>
            <person name="Weissenbach J."/>
            <person name="Roest Crollius H."/>
        </authorList>
    </citation>
    <scope>NUCLEOTIDE SEQUENCE [LARGE SCALE GENOMIC DNA]</scope>
</reference>
<feature type="region of interest" description="Disordered" evidence="1">
    <location>
        <begin position="1"/>
        <end position="29"/>
    </location>
</feature>
<evidence type="ECO:0000256" key="1">
    <source>
        <dbReference type="SAM" id="MobiDB-lite"/>
    </source>
</evidence>
<sequence>MLEPVSEMVPVSGPNPVVEAAPYPDSATGPVLVKPEPVEPVPESVLAALPVVEPVPLLEPEAQSDPETAGPEPVNQSGPGPQPGHHSGSEPEPEPETDAEVKFTPGKKQSKFEVLMTQEELEEEQRAPE</sequence>
<dbReference type="AlphaFoldDB" id="Q4SUQ6"/>
<evidence type="ECO:0000313" key="2">
    <source>
        <dbReference type="EMBL" id="CAF95626.1"/>
    </source>
</evidence>
<protein>
    <submittedName>
        <fullName evidence="2">(spotted green pufferfish) hypothetical protein</fullName>
    </submittedName>
</protein>
<gene>
    <name evidence="2" type="ORF">GSTENG00012352001</name>
</gene>
<organism evidence="2">
    <name type="scientific">Tetraodon nigroviridis</name>
    <name type="common">Spotted green pufferfish</name>
    <name type="synonym">Chelonodon nigroviridis</name>
    <dbReference type="NCBI Taxonomy" id="99883"/>
    <lineage>
        <taxon>Eukaryota</taxon>
        <taxon>Metazoa</taxon>
        <taxon>Chordata</taxon>
        <taxon>Craniata</taxon>
        <taxon>Vertebrata</taxon>
        <taxon>Euteleostomi</taxon>
        <taxon>Actinopterygii</taxon>
        <taxon>Neopterygii</taxon>
        <taxon>Teleostei</taxon>
        <taxon>Neoteleostei</taxon>
        <taxon>Acanthomorphata</taxon>
        <taxon>Eupercaria</taxon>
        <taxon>Tetraodontiformes</taxon>
        <taxon>Tetradontoidea</taxon>
        <taxon>Tetraodontidae</taxon>
        <taxon>Tetraodon</taxon>
    </lineage>
</organism>
<reference evidence="2" key="2">
    <citation type="submission" date="2004-02" db="EMBL/GenBank/DDBJ databases">
        <authorList>
            <consortium name="Genoscope"/>
            <consortium name="Whitehead Institute Centre for Genome Research"/>
        </authorList>
    </citation>
    <scope>NUCLEOTIDE SEQUENCE</scope>
</reference>
<feature type="compositionally biased region" description="Low complexity" evidence="1">
    <location>
        <begin position="76"/>
        <end position="86"/>
    </location>
</feature>